<dbReference type="EMBL" id="MOAY01000081">
    <property type="protein sequence ID" value="ROM33959.1"/>
    <property type="molecule type" value="Genomic_DNA"/>
</dbReference>
<sequence length="65" mass="7158">MSTDNILFRLRAEPFQIAVENARAQPGEVRNQIMNLKASYQQAQAEIYSGASRSSVLTEKSLTAG</sequence>
<evidence type="ECO:0000313" key="1">
    <source>
        <dbReference type="EMBL" id="ROM33959.1"/>
    </source>
</evidence>
<proteinExistence type="predicted"/>
<dbReference type="AlphaFoldDB" id="A0A423ERK4"/>
<comment type="caution">
    <text evidence="1">The sequence shown here is derived from an EMBL/GenBank/DDBJ whole genome shotgun (WGS) entry which is preliminary data.</text>
</comment>
<evidence type="ECO:0000313" key="2">
    <source>
        <dbReference type="Proteomes" id="UP000284656"/>
    </source>
</evidence>
<accession>A0A423ERK4</accession>
<name>A0A423ERK4_9PSED</name>
<gene>
    <name evidence="1" type="ORF">BK648_24685</name>
</gene>
<dbReference type="RefSeq" id="WP_123718343.1">
    <property type="nucleotide sequence ID" value="NZ_MOAY01000081.1"/>
</dbReference>
<organism evidence="1 2">
    <name type="scientific">Pseudomonas poae</name>
    <dbReference type="NCBI Taxonomy" id="200451"/>
    <lineage>
        <taxon>Bacteria</taxon>
        <taxon>Pseudomonadati</taxon>
        <taxon>Pseudomonadota</taxon>
        <taxon>Gammaproteobacteria</taxon>
        <taxon>Pseudomonadales</taxon>
        <taxon>Pseudomonadaceae</taxon>
        <taxon>Pseudomonas</taxon>
    </lineage>
</organism>
<protein>
    <submittedName>
        <fullName evidence="1">Uncharacterized protein</fullName>
    </submittedName>
</protein>
<reference evidence="1 2" key="1">
    <citation type="submission" date="2016-10" db="EMBL/GenBank/DDBJ databases">
        <title>Comparative genome analysis of multiple Pseudomonas spp. focuses on biocontrol and plant growth promoting traits.</title>
        <authorList>
            <person name="Tao X.-Y."/>
            <person name="Taylor C.G."/>
        </authorList>
    </citation>
    <scope>NUCLEOTIDE SEQUENCE [LARGE SCALE GENOMIC DNA]</scope>
    <source>
        <strain evidence="1 2">29G9</strain>
    </source>
</reference>
<dbReference type="Proteomes" id="UP000284656">
    <property type="component" value="Unassembled WGS sequence"/>
</dbReference>